<dbReference type="InterPro" id="IPR033138">
    <property type="entry name" value="Cu_oxidase_CS"/>
</dbReference>
<dbReference type="PANTHER" id="PTHR11709:SF394">
    <property type="entry name" value="FI03373P-RELATED"/>
    <property type="match status" value="1"/>
</dbReference>
<evidence type="ECO:0000313" key="14">
    <source>
        <dbReference type="Proteomes" id="UP000187203"/>
    </source>
</evidence>
<dbReference type="PROSITE" id="PS00080">
    <property type="entry name" value="MULTICOPPER_OXIDASE2"/>
    <property type="match status" value="1"/>
</dbReference>
<sequence>MDGVPGFNGFLRNSKGQEQDGLYGPLIIYPKPSQHQDAAPPVQRDYVVMLSDSHPTRGDQILKNLKKDAEFYQNRRETWSDVWQQVKHEGVKATWQDRKMWNQMRMLKTDLSDVSGYTFLVNGKAPDQNWTGQFLPGERIRLRFINAAAMSFFDVRIPNLKMTVVAADGQPVQPVSVDEFRIGAAETYDVVVQPQHDAYQIQAESIDRTGFALASLINKNATHLKAFPAPVARPRTVLTMQDMGHAHMSTPAQAPDMHTTEHDSMPMQEDHAHMQHMPMASMDQQHDLHMQHMMQNDDTRVQGWSNAATAKGMKALSYADLRARTPQTDLRAPDREIEIRLGGTMERYIWTMNGQKFSEAKPLQVKYGERVRLKFINESMMAHPMHLHGMFVQLENGQAPENLPNKHTIIVPPGQTVSALLTADEVGEWAIHCHLLYHMSAGMMNKLIVAHTDHNSDTASSSTGTIAQTSNEQMYTHSHAIMPMPTTTLKDTHLAYQESDEAQHHRDQHGGQWYQATQVDTQWMVNTHSKGAVQSELRSWWGTDENKLYLKAELEKEESESASRNISMHYSRMISDFWDIQTGLRYRDDASESAHEALDGVIALHGLAPYFFETDLSLYVGAHGYTGLSVETERDVLLTQKIVIKPYLKADIVISDQSSEAAKTGLNELKTGLQTRYEINKKVMPFIDVAYHYKQHPTALFSVSDRAWWYGAGQYQTNLITDALLHSLHTQSPCTVMSQELLNIPVDDDLNRQFMSFYYLPELTPVTQQQIRTCLSNLDHVGYVELDQQTHHLAIYHDGPVQPIEAHLNQNGIQLVFQQTQTNYIPEPIDWSYMQQRNQMISWLLSINLVMLIVTFLTGVIASSTALMALGLILLSDVMIYAMMLFAIQEKQVGLYKLTRAGVYLQLGLSLLLMFGVALQIVMRQSAMSQMVVLVGLLALLTMLSCGGDCGFAVPST</sequence>
<feature type="transmembrane region" description="Helical" evidence="10">
    <location>
        <begin position="869"/>
        <end position="889"/>
    </location>
</feature>
<evidence type="ECO:0000259" key="12">
    <source>
        <dbReference type="Pfam" id="PF07731"/>
    </source>
</evidence>
<evidence type="ECO:0000256" key="1">
    <source>
        <dbReference type="ARBA" id="ARBA00001935"/>
    </source>
</evidence>
<name>A0A1R3L3M2_9ROSI</name>
<keyword evidence="8" id="KW-0186">Copper</keyword>
<dbReference type="CDD" id="cd13896">
    <property type="entry name" value="CuRO_3_CopA"/>
    <property type="match status" value="1"/>
</dbReference>
<dbReference type="STRING" id="93759.A0A1R3L3M2"/>
<reference evidence="14" key="1">
    <citation type="submission" date="2013-09" db="EMBL/GenBank/DDBJ databases">
        <title>Corchorus olitorius genome sequencing.</title>
        <authorList>
            <person name="Alam M."/>
            <person name="Haque M.S."/>
            <person name="Islam M.S."/>
            <person name="Emdad E.M."/>
            <person name="Islam M.M."/>
            <person name="Ahmed B."/>
            <person name="Halim A."/>
            <person name="Hossen Q.M.M."/>
            <person name="Hossain M.Z."/>
            <person name="Ahmed R."/>
            <person name="Khan M.M."/>
            <person name="Islam R."/>
            <person name="Rashid M.M."/>
            <person name="Khan S.A."/>
            <person name="Rahman M.S."/>
            <person name="Alam M."/>
            <person name="Yahiya A.S."/>
            <person name="Khan M.S."/>
            <person name="Azam M.S."/>
            <person name="Haque T."/>
            <person name="Lashkar M.Z.H."/>
            <person name="Akhand A.I."/>
            <person name="Morshed G."/>
            <person name="Roy S."/>
            <person name="Uddin K.S."/>
            <person name="Rabeya T."/>
            <person name="Hossain A.S."/>
            <person name="Chowdhury A."/>
            <person name="Snigdha A.R."/>
            <person name="Mortoza M.S."/>
            <person name="Matin S.A."/>
            <person name="Hoque S.M.E."/>
            <person name="Islam M.K."/>
            <person name="Roy D.K."/>
            <person name="Haider R."/>
            <person name="Moosa M.M."/>
            <person name="Elias S.M."/>
            <person name="Hasan A.M."/>
            <person name="Jahan S."/>
            <person name="Shafiuddin M."/>
            <person name="Mahmood N."/>
            <person name="Shommy N.S."/>
        </authorList>
    </citation>
    <scope>NUCLEOTIDE SEQUENCE [LARGE SCALE GENOMIC DNA]</scope>
    <source>
        <strain evidence="14">cv. O-4</strain>
    </source>
</reference>
<dbReference type="PROSITE" id="PS00079">
    <property type="entry name" value="MULTICOPPER_OXIDASE1"/>
    <property type="match status" value="1"/>
</dbReference>
<feature type="transmembrane region" description="Helical" evidence="10">
    <location>
        <begin position="840"/>
        <end position="862"/>
    </location>
</feature>
<evidence type="ECO:0000259" key="11">
    <source>
        <dbReference type="Pfam" id="PF00394"/>
    </source>
</evidence>
<keyword evidence="10" id="KW-0812">Transmembrane</keyword>
<dbReference type="CDD" id="cd13874">
    <property type="entry name" value="CuRO_2_CopA"/>
    <property type="match status" value="1"/>
</dbReference>
<evidence type="ECO:0000256" key="7">
    <source>
        <dbReference type="ARBA" id="ARBA00023002"/>
    </source>
</evidence>
<feature type="domain" description="Plastocyanin-like" evidence="11">
    <location>
        <begin position="78"/>
        <end position="204"/>
    </location>
</feature>
<dbReference type="Pfam" id="PF00394">
    <property type="entry name" value="Cu-oxidase"/>
    <property type="match status" value="1"/>
</dbReference>
<evidence type="ECO:0000256" key="4">
    <source>
        <dbReference type="ARBA" id="ARBA00022525"/>
    </source>
</evidence>
<evidence type="ECO:0000256" key="9">
    <source>
        <dbReference type="ARBA" id="ARBA00023180"/>
    </source>
</evidence>
<dbReference type="GO" id="GO:0005507">
    <property type="term" value="F:copper ion binding"/>
    <property type="evidence" value="ECO:0007669"/>
    <property type="project" value="InterPro"/>
</dbReference>
<comment type="cofactor">
    <cofactor evidence="1">
        <name>Cu cation</name>
        <dbReference type="ChEBI" id="CHEBI:23378"/>
    </cofactor>
</comment>
<keyword evidence="6" id="KW-0677">Repeat</keyword>
<comment type="subcellular location">
    <subcellularLocation>
        <location evidence="2">Secreted</location>
    </subcellularLocation>
</comment>
<evidence type="ECO:0000256" key="8">
    <source>
        <dbReference type="ARBA" id="ARBA00023008"/>
    </source>
</evidence>
<keyword evidence="9" id="KW-0325">Glycoprotein</keyword>
<dbReference type="Pfam" id="PF07731">
    <property type="entry name" value="Cu-oxidase_2"/>
    <property type="match status" value="1"/>
</dbReference>
<dbReference type="GO" id="GO:0005576">
    <property type="term" value="C:extracellular region"/>
    <property type="evidence" value="ECO:0007669"/>
    <property type="project" value="UniProtKB-SubCell"/>
</dbReference>
<feature type="transmembrane region" description="Helical" evidence="10">
    <location>
        <begin position="931"/>
        <end position="954"/>
    </location>
</feature>
<dbReference type="PANTHER" id="PTHR11709">
    <property type="entry name" value="MULTI-COPPER OXIDASE"/>
    <property type="match status" value="1"/>
</dbReference>
<keyword evidence="14" id="KW-1185">Reference proteome</keyword>
<keyword evidence="4" id="KW-0964">Secreted</keyword>
<evidence type="ECO:0000256" key="3">
    <source>
        <dbReference type="ARBA" id="ARBA00010609"/>
    </source>
</evidence>
<dbReference type="SUPFAM" id="SSF49503">
    <property type="entry name" value="Cupredoxins"/>
    <property type="match status" value="2"/>
</dbReference>
<dbReference type="InterPro" id="IPR011706">
    <property type="entry name" value="Cu-oxidase_C"/>
</dbReference>
<keyword evidence="10" id="KW-0472">Membrane</keyword>
<dbReference type="GO" id="GO:0006878">
    <property type="term" value="P:intracellular copper ion homeostasis"/>
    <property type="evidence" value="ECO:0007669"/>
    <property type="project" value="InterPro"/>
</dbReference>
<evidence type="ECO:0000256" key="10">
    <source>
        <dbReference type="SAM" id="Phobius"/>
    </source>
</evidence>
<keyword evidence="5" id="KW-0479">Metal-binding</keyword>
<dbReference type="InterPro" id="IPR034279">
    <property type="entry name" value="CuRO_3_CopA"/>
</dbReference>
<keyword evidence="7" id="KW-0560">Oxidoreductase</keyword>
<dbReference type="Proteomes" id="UP000187203">
    <property type="component" value="Unassembled WGS sequence"/>
</dbReference>
<dbReference type="EMBL" id="AWUE01002730">
    <property type="protein sequence ID" value="OMP13945.1"/>
    <property type="molecule type" value="Genomic_DNA"/>
</dbReference>
<dbReference type="Pfam" id="PF05275">
    <property type="entry name" value="CopB"/>
    <property type="match status" value="1"/>
</dbReference>
<feature type="transmembrane region" description="Helical" evidence="10">
    <location>
        <begin position="901"/>
        <end position="919"/>
    </location>
</feature>
<comment type="caution">
    <text evidence="13">The sequence shown here is derived from an EMBL/GenBank/DDBJ whole genome shotgun (WGS) entry which is preliminary data.</text>
</comment>
<protein>
    <submittedName>
        <fullName evidence="13">Multicopper oxidase, type 1</fullName>
    </submittedName>
</protein>
<dbReference type="AlphaFoldDB" id="A0A1R3L3M2"/>
<evidence type="ECO:0000313" key="13">
    <source>
        <dbReference type="EMBL" id="OMP13945.1"/>
    </source>
</evidence>
<dbReference type="InterPro" id="IPR008972">
    <property type="entry name" value="Cupredoxin"/>
</dbReference>
<dbReference type="InterPro" id="IPR034282">
    <property type="entry name" value="CuRO_2_CopA"/>
</dbReference>
<dbReference type="InterPro" id="IPR045087">
    <property type="entry name" value="Cu-oxidase_fam"/>
</dbReference>
<dbReference type="InterPro" id="IPR001117">
    <property type="entry name" value="Cu-oxidase_2nd"/>
</dbReference>
<organism evidence="13 14">
    <name type="scientific">Corchorus olitorius</name>
    <dbReference type="NCBI Taxonomy" id="93759"/>
    <lineage>
        <taxon>Eukaryota</taxon>
        <taxon>Viridiplantae</taxon>
        <taxon>Streptophyta</taxon>
        <taxon>Embryophyta</taxon>
        <taxon>Tracheophyta</taxon>
        <taxon>Spermatophyta</taxon>
        <taxon>Magnoliopsida</taxon>
        <taxon>eudicotyledons</taxon>
        <taxon>Gunneridae</taxon>
        <taxon>Pentapetalae</taxon>
        <taxon>rosids</taxon>
        <taxon>malvids</taxon>
        <taxon>Malvales</taxon>
        <taxon>Malvaceae</taxon>
        <taxon>Grewioideae</taxon>
        <taxon>Apeibeae</taxon>
        <taxon>Corchorus</taxon>
    </lineage>
</organism>
<proteinExistence type="inferred from homology"/>
<gene>
    <name evidence="13" type="ORF">COLO4_00575</name>
</gene>
<evidence type="ECO:0000256" key="2">
    <source>
        <dbReference type="ARBA" id="ARBA00004613"/>
    </source>
</evidence>
<dbReference type="InterPro" id="IPR002355">
    <property type="entry name" value="Cu_oxidase_Cu_BS"/>
</dbReference>
<dbReference type="GO" id="GO:0016491">
    <property type="term" value="F:oxidoreductase activity"/>
    <property type="evidence" value="ECO:0007669"/>
    <property type="project" value="UniProtKB-KW"/>
</dbReference>
<comment type="similarity">
    <text evidence="3">Belongs to the multicopper oxidase family.</text>
</comment>
<keyword evidence="10" id="KW-1133">Transmembrane helix</keyword>
<accession>A0A1R3L3M2</accession>
<feature type="domain" description="Plastocyanin-like" evidence="12">
    <location>
        <begin position="333"/>
        <end position="450"/>
    </location>
</feature>
<dbReference type="InterPro" id="IPR007939">
    <property type="entry name" value="Cu-R_B_prcur"/>
</dbReference>
<dbReference type="OrthoDB" id="2121828at2759"/>
<evidence type="ECO:0000256" key="5">
    <source>
        <dbReference type="ARBA" id="ARBA00022723"/>
    </source>
</evidence>
<dbReference type="Gene3D" id="2.60.40.420">
    <property type="entry name" value="Cupredoxins - blue copper proteins"/>
    <property type="match status" value="2"/>
</dbReference>
<evidence type="ECO:0000256" key="6">
    <source>
        <dbReference type="ARBA" id="ARBA00022737"/>
    </source>
</evidence>